<gene>
    <name evidence="2" type="ORF">GCM10010280_43520</name>
</gene>
<feature type="compositionally biased region" description="Basic and acidic residues" evidence="1">
    <location>
        <begin position="648"/>
        <end position="715"/>
    </location>
</feature>
<feature type="compositionally biased region" description="Basic and acidic residues" evidence="1">
    <location>
        <begin position="806"/>
        <end position="867"/>
    </location>
</feature>
<dbReference type="RefSeq" id="WP_189559629.1">
    <property type="nucleotide sequence ID" value="NZ_BMTU01000008.1"/>
</dbReference>
<dbReference type="CDD" id="cd06503">
    <property type="entry name" value="ATP-synt_Fo_b"/>
    <property type="match status" value="1"/>
</dbReference>
<keyword evidence="3" id="KW-1185">Reference proteome</keyword>
<comment type="caution">
    <text evidence="2">The sequence shown here is derived from an EMBL/GenBank/DDBJ whole genome shotgun (WGS) entry which is preliminary data.</text>
</comment>
<feature type="region of interest" description="Disordered" evidence="1">
    <location>
        <begin position="437"/>
        <end position="942"/>
    </location>
</feature>
<feature type="compositionally biased region" description="Basic and acidic residues" evidence="1">
    <location>
        <begin position="903"/>
        <end position="942"/>
    </location>
</feature>
<sequence length="1146" mass="125153">MANPEDNNNDNWKKAVDMLTGYVLPERKTLFDDLKGNDGIPLIHVRLDDHGGPDYSSGFLSSSGWKTHNTDYTIPFYRPSDDSQDVSPGKYLYRYRAYITFLASGQSWPPGGDDVIPDYTKTSERLKDKGGWNKEGEKLDWNTNALVRYVYGSRDALSQLTMWPYSTHGYSNRSYSVNDADYVDLRTFTETAKAFDRVVKFFEDSAVTVGTWDTENIGEGSDAWDGTSAAIFKELIHKLARNYEGYADQLNGKGGDSSAVTIDGVTVTSEPARALAEAQGVLLAQAQKLSNAWNAWKAESNPQRWLYDMLQNARLTLFDTQYDKTDIETVSSGSGPYTSWHNYVVSTDGFQNNIVIEGKSYGRPSEMTTWKAIADEAVRRWEQSVQDWLSTAGAEAIVEIHKAFKAAEKAFDTSITDKDDRPLSEISAKAEADAEKKKAEAEAAAAKAQAEKEKAEAKAERDKEKAEAEKEKAEAKAAAEKEKAEAKAERDKEKAEAEKEKAEAKAAAEKEKAEAKAEQDAAKAAAEKEKAEAKAEQDAAKAEADREKAETKAEQDKEKAEAKAEQDAAKAEAAKEKADAKAEQAAAKEEAAKEKAEAKQAAAEQQAFVLAQNQKAQDEAKKERERAAAQAEADRAEAKAEQAAAQEEADREKAEAKAEQEAEKAEAKREQEAAKAEAEKEKAEAKAEQEAEKAEAKAEQEAAKAEADAEKEAAKQEQAQAKAEAEREQEAAKAEAEKEKAEARTEQEAARAEAAAEREAAEQDQADARSRAEAQQEEARREALQEKQQARLDAQNAKTEAQADYEQQKAEARAERDAALRDADRQEAAARQEYEQEKAEAREQRDQARQDAEQERAEARREYEREIAAGTGEDVAREEYDRRIEEVDAAEREAVERANAAEAEARSEYDRAKADAQADREEARTGAEQARKDAKAEYDQRMGDIQAEYDRISAEQKDIDELIRQRIADLPEPPDLSAYDPGGSPGSTGSAYSSVFDDNLYNQDDLASALGRPQSGDAPAGASAGGTGTGAGSPGMYPPMMRGAGGEAGGGSGERARTVIEPVVGRSGRTAATTPTVDDEEHRVVPRSTQTSGSTPFMPPMGPMGGAGAGDRPQTESGDRERTTWLAEDEDVWGTDEGGAPQALGR</sequence>
<feature type="compositionally biased region" description="Basic and acidic residues" evidence="1">
    <location>
        <begin position="616"/>
        <end position="640"/>
    </location>
</feature>
<feature type="compositionally biased region" description="Gly residues" evidence="1">
    <location>
        <begin position="1023"/>
        <end position="1033"/>
    </location>
</feature>
<reference evidence="2" key="1">
    <citation type="journal article" date="2014" name="Int. J. Syst. Evol. Microbiol.">
        <title>Complete genome sequence of Corynebacterium casei LMG S-19264T (=DSM 44701T), isolated from a smear-ripened cheese.</title>
        <authorList>
            <consortium name="US DOE Joint Genome Institute (JGI-PGF)"/>
            <person name="Walter F."/>
            <person name="Albersmeier A."/>
            <person name="Kalinowski J."/>
            <person name="Ruckert C."/>
        </authorList>
    </citation>
    <scope>NUCLEOTIDE SEQUENCE</scope>
    <source>
        <strain evidence="2">JCM 4403</strain>
    </source>
</reference>
<feature type="compositionally biased region" description="Basic and acidic residues" evidence="1">
    <location>
        <begin position="1113"/>
        <end position="1123"/>
    </location>
</feature>
<name>A0A918BTF0_9ACTN</name>
<evidence type="ECO:0000313" key="3">
    <source>
        <dbReference type="Proteomes" id="UP000656732"/>
    </source>
</evidence>
<feature type="compositionally biased region" description="Gly residues" evidence="1">
    <location>
        <begin position="1043"/>
        <end position="1053"/>
    </location>
</feature>
<reference evidence="2" key="2">
    <citation type="submission" date="2020-09" db="EMBL/GenBank/DDBJ databases">
        <authorList>
            <person name="Sun Q."/>
            <person name="Ohkuma M."/>
        </authorList>
    </citation>
    <scope>NUCLEOTIDE SEQUENCE</scope>
    <source>
        <strain evidence="2">JCM 4403</strain>
    </source>
</reference>
<feature type="compositionally biased region" description="Basic and acidic residues" evidence="1">
    <location>
        <begin position="874"/>
        <end position="896"/>
    </location>
</feature>
<organism evidence="2 3">
    <name type="scientific">Streptomyces pilosus</name>
    <dbReference type="NCBI Taxonomy" id="28893"/>
    <lineage>
        <taxon>Bacteria</taxon>
        <taxon>Bacillati</taxon>
        <taxon>Actinomycetota</taxon>
        <taxon>Actinomycetes</taxon>
        <taxon>Kitasatosporales</taxon>
        <taxon>Streptomycetaceae</taxon>
        <taxon>Streptomyces</taxon>
    </lineage>
</organism>
<feature type="compositionally biased region" description="Basic and acidic residues" evidence="1">
    <location>
        <begin position="723"/>
        <end position="790"/>
    </location>
</feature>
<evidence type="ECO:0008006" key="4">
    <source>
        <dbReference type="Google" id="ProtNLM"/>
    </source>
</evidence>
<proteinExistence type="predicted"/>
<evidence type="ECO:0000313" key="2">
    <source>
        <dbReference type="EMBL" id="GGQ91115.1"/>
    </source>
</evidence>
<dbReference type="AlphaFoldDB" id="A0A918BTF0"/>
<dbReference type="EMBL" id="BMTU01000008">
    <property type="protein sequence ID" value="GGQ91115.1"/>
    <property type="molecule type" value="Genomic_DNA"/>
</dbReference>
<dbReference type="Proteomes" id="UP000656732">
    <property type="component" value="Unassembled WGS sequence"/>
</dbReference>
<evidence type="ECO:0000256" key="1">
    <source>
        <dbReference type="SAM" id="MobiDB-lite"/>
    </source>
</evidence>
<protein>
    <recommendedName>
        <fullName evidence="4">AAWKG family protein</fullName>
    </recommendedName>
</protein>
<feature type="region of interest" description="Disordered" evidence="1">
    <location>
        <begin position="963"/>
        <end position="1146"/>
    </location>
</feature>
<accession>A0A918BTF0</accession>
<feature type="compositionally biased region" description="Basic and acidic residues" evidence="1">
    <location>
        <begin position="449"/>
        <end position="598"/>
    </location>
</feature>
<dbReference type="NCBIfam" id="NF038047">
    <property type="entry name" value="not_Tcp10"/>
    <property type="match status" value="1"/>
</dbReference>